<gene>
    <name evidence="13" type="primary">LOC110981962</name>
</gene>
<keyword evidence="3" id="KW-1000">Mitochondrion outer membrane</keyword>
<dbReference type="OMA" id="GRDQPHV"/>
<keyword evidence="6 10" id="KW-0472">Membrane</keyword>
<dbReference type="GO" id="GO:0045197">
    <property type="term" value="P:establishment or maintenance of epithelial cell apical/basal polarity"/>
    <property type="evidence" value="ECO:0007669"/>
    <property type="project" value="TreeGrafter"/>
</dbReference>
<feature type="transmembrane region" description="Helical" evidence="10">
    <location>
        <begin position="122"/>
        <end position="142"/>
    </location>
</feature>
<evidence type="ECO:0000256" key="8">
    <source>
        <dbReference type="ARBA" id="ARBA00070337"/>
    </source>
</evidence>
<reference evidence="13" key="1">
    <citation type="submission" date="2025-08" db="UniProtKB">
        <authorList>
            <consortium name="RefSeq"/>
        </authorList>
    </citation>
    <scope>IDENTIFICATION</scope>
</reference>
<dbReference type="GO" id="GO:0016323">
    <property type="term" value="C:basolateral plasma membrane"/>
    <property type="evidence" value="ECO:0007669"/>
    <property type="project" value="TreeGrafter"/>
</dbReference>
<dbReference type="Gene3D" id="2.30.42.10">
    <property type="match status" value="1"/>
</dbReference>
<dbReference type="SMART" id="SM00228">
    <property type="entry name" value="PDZ"/>
    <property type="match status" value="1"/>
</dbReference>
<keyword evidence="2 10" id="KW-0812">Transmembrane</keyword>
<dbReference type="PROSITE" id="PS50106">
    <property type="entry name" value="PDZ"/>
    <property type="match status" value="1"/>
</dbReference>
<evidence type="ECO:0000256" key="5">
    <source>
        <dbReference type="ARBA" id="ARBA00023128"/>
    </source>
</evidence>
<dbReference type="GO" id="GO:0098609">
    <property type="term" value="P:cell-cell adhesion"/>
    <property type="evidence" value="ECO:0007669"/>
    <property type="project" value="TreeGrafter"/>
</dbReference>
<sequence>MDLADVPEDRIELERGTTGLGFNIKGGRDQPHVPRDPGIFVTKIRDDGAAAKDGRLQKGDKILEINDKDVRNVPHQDAVNEFVNSGEKVVLVVQHGAEDILREKYAISEAAKKPLVPEGTSWKWVAVVGAGLAAIGAIYFVIKYRKH</sequence>
<evidence type="ECO:0000256" key="7">
    <source>
        <dbReference type="ARBA" id="ARBA00063547"/>
    </source>
</evidence>
<feature type="domain" description="PDZ" evidence="11">
    <location>
        <begin position="10"/>
        <end position="97"/>
    </location>
</feature>
<organism evidence="12 13">
    <name type="scientific">Acanthaster planci</name>
    <name type="common">Crown-of-thorns starfish</name>
    <dbReference type="NCBI Taxonomy" id="133434"/>
    <lineage>
        <taxon>Eukaryota</taxon>
        <taxon>Metazoa</taxon>
        <taxon>Echinodermata</taxon>
        <taxon>Eleutherozoa</taxon>
        <taxon>Asterozoa</taxon>
        <taxon>Asteroidea</taxon>
        <taxon>Valvatacea</taxon>
        <taxon>Valvatida</taxon>
        <taxon>Acanthasteridae</taxon>
        <taxon>Acanthaster</taxon>
    </lineage>
</organism>
<dbReference type="InterPro" id="IPR050614">
    <property type="entry name" value="Synaptic_Scaffolding_LAP-MAGUK"/>
</dbReference>
<evidence type="ECO:0000313" key="13">
    <source>
        <dbReference type="RefSeq" id="XP_022095724.1"/>
    </source>
</evidence>
<dbReference type="KEGG" id="aplc:110981962"/>
<comment type="subcellular location">
    <subcellularLocation>
        <location evidence="1">Mitochondrion outer membrane</location>
    </subcellularLocation>
</comment>
<keyword evidence="5" id="KW-0496">Mitochondrion</keyword>
<name>A0A8B7YR17_ACAPL</name>
<dbReference type="RefSeq" id="XP_022095724.1">
    <property type="nucleotide sequence ID" value="XM_022240032.1"/>
</dbReference>
<evidence type="ECO:0000256" key="6">
    <source>
        <dbReference type="ARBA" id="ARBA00023136"/>
    </source>
</evidence>
<evidence type="ECO:0000256" key="1">
    <source>
        <dbReference type="ARBA" id="ARBA00004294"/>
    </source>
</evidence>
<protein>
    <recommendedName>
        <fullName evidence="8">Synaptojanin-2-binding protein</fullName>
    </recommendedName>
    <alternativeName>
        <fullName evidence="9">Mitochondrial outer membrane protein 25</fullName>
    </alternativeName>
</protein>
<dbReference type="SUPFAM" id="SSF50156">
    <property type="entry name" value="PDZ domain-like"/>
    <property type="match status" value="1"/>
</dbReference>
<dbReference type="GO" id="GO:0043113">
    <property type="term" value="P:receptor clustering"/>
    <property type="evidence" value="ECO:0007669"/>
    <property type="project" value="TreeGrafter"/>
</dbReference>
<evidence type="ECO:0000313" key="12">
    <source>
        <dbReference type="Proteomes" id="UP000694845"/>
    </source>
</evidence>
<evidence type="ECO:0000256" key="4">
    <source>
        <dbReference type="ARBA" id="ARBA00022989"/>
    </source>
</evidence>
<comment type="subunit">
    <text evidence="7">Binds (via the PDZ domain) to isoform 2A of SYNJ2 (via the unique motif in the C-terminus). Interacts (via C-terminus) with RALBP1. Interacts (via PDZ domain) with ACVR2A (via C-terminus) and ACVR2B (via C-terminus). Forms a ternary complex with ACVR2A and RALBP1. Interacts with MAPK12. Interacts with DLL1; enhances DLL1 protein stability, and promotes notch signaling in endothelial cells.</text>
</comment>
<dbReference type="GO" id="GO:0019901">
    <property type="term" value="F:protein kinase binding"/>
    <property type="evidence" value="ECO:0007669"/>
    <property type="project" value="TreeGrafter"/>
</dbReference>
<dbReference type="GO" id="GO:0097120">
    <property type="term" value="P:receptor localization to synapse"/>
    <property type="evidence" value="ECO:0007669"/>
    <property type="project" value="TreeGrafter"/>
</dbReference>
<dbReference type="Pfam" id="PF00595">
    <property type="entry name" value="PDZ"/>
    <property type="match status" value="1"/>
</dbReference>
<keyword evidence="12" id="KW-1185">Reference proteome</keyword>
<dbReference type="OrthoDB" id="123971at2759"/>
<dbReference type="FunFam" id="2.30.42.10:FF:000161">
    <property type="entry name" value="Synaptojanin-2-binding protein"/>
    <property type="match status" value="1"/>
</dbReference>
<dbReference type="GeneID" id="110981962"/>
<keyword evidence="4 10" id="KW-1133">Transmembrane helix</keyword>
<evidence type="ECO:0000256" key="3">
    <source>
        <dbReference type="ARBA" id="ARBA00022787"/>
    </source>
</evidence>
<evidence type="ECO:0000256" key="2">
    <source>
        <dbReference type="ARBA" id="ARBA00022692"/>
    </source>
</evidence>
<evidence type="ECO:0000259" key="11">
    <source>
        <dbReference type="PROSITE" id="PS50106"/>
    </source>
</evidence>
<dbReference type="PANTHER" id="PTHR23119">
    <property type="entry name" value="DISCS LARGE"/>
    <property type="match status" value="1"/>
</dbReference>
<dbReference type="InterPro" id="IPR001478">
    <property type="entry name" value="PDZ"/>
</dbReference>
<dbReference type="Proteomes" id="UP000694845">
    <property type="component" value="Unplaced"/>
</dbReference>
<dbReference type="InterPro" id="IPR036034">
    <property type="entry name" value="PDZ_sf"/>
</dbReference>
<dbReference type="PANTHER" id="PTHR23119:SF51">
    <property type="entry name" value="DISKS LARGE 1 TUMOR SUPPRESSOR PROTEIN"/>
    <property type="match status" value="1"/>
</dbReference>
<proteinExistence type="predicted"/>
<dbReference type="AlphaFoldDB" id="A0A8B7YR17"/>
<dbReference type="GO" id="GO:0030054">
    <property type="term" value="C:cell junction"/>
    <property type="evidence" value="ECO:0007669"/>
    <property type="project" value="TreeGrafter"/>
</dbReference>
<evidence type="ECO:0000256" key="9">
    <source>
        <dbReference type="ARBA" id="ARBA00075222"/>
    </source>
</evidence>
<accession>A0A8B7YR17</accession>
<evidence type="ECO:0000256" key="10">
    <source>
        <dbReference type="SAM" id="Phobius"/>
    </source>
</evidence>
<dbReference type="GO" id="GO:0005741">
    <property type="term" value="C:mitochondrial outer membrane"/>
    <property type="evidence" value="ECO:0007669"/>
    <property type="project" value="UniProtKB-SubCell"/>
</dbReference>